<reference evidence="2 3" key="1">
    <citation type="submission" date="2018-05" db="EMBL/GenBank/DDBJ databases">
        <title>Genetic diversity of glacier-inhabiting Cryobacterium bacteria in China and description of Cryobacterium mengkeensis sp. nov. and Arthrobacter glacialis sp. nov.</title>
        <authorList>
            <person name="Liu Q."/>
            <person name="Xin Y.-H."/>
        </authorList>
    </citation>
    <scope>NUCLEOTIDE SEQUENCE [LARGE SCALE GENOMIC DNA]</scope>
    <source>
        <strain evidence="2 3">GP3</strain>
    </source>
</reference>
<evidence type="ECO:0000313" key="2">
    <source>
        <dbReference type="EMBL" id="PXA66283.1"/>
    </source>
</evidence>
<accession>A0A2V3DSQ7</accession>
<dbReference type="AlphaFoldDB" id="A0A2V3DSQ7"/>
<dbReference type="Proteomes" id="UP000246303">
    <property type="component" value="Unassembled WGS sequence"/>
</dbReference>
<proteinExistence type="predicted"/>
<sequence length="254" mass="26849">MPLIILLVVVIVVVVGARLIGSRSRPEQDSTLNGSSAEPSAKGPAAKDPGVKKTRHGRDITREDAQEASARLTPETHRRVYSLIAQHQVLNAVKEYRKATRTGLGEAAAAVAALAQFPQPTPEPASKDQGIINQAPSPTATGGPLTVADIINAGPAAEDPMEAPKPDSPSGELAADLQMKPAAAKGQYRYRAIVSQGDEVREVASTRLNAEIYAQIRQLALSGNYDGAAHLLRDHAEIGVTDAQEFVSMISPED</sequence>
<gene>
    <name evidence="2" type="ORF">CVS29_06185</name>
</gene>
<feature type="region of interest" description="Disordered" evidence="1">
    <location>
        <begin position="24"/>
        <end position="74"/>
    </location>
</feature>
<feature type="compositionally biased region" description="Polar residues" evidence="1">
    <location>
        <begin position="131"/>
        <end position="140"/>
    </location>
</feature>
<feature type="compositionally biased region" description="Polar residues" evidence="1">
    <location>
        <begin position="29"/>
        <end position="38"/>
    </location>
</feature>
<protein>
    <submittedName>
        <fullName evidence="2">Uncharacterized protein</fullName>
    </submittedName>
</protein>
<feature type="region of interest" description="Disordered" evidence="1">
    <location>
        <begin position="119"/>
        <end position="147"/>
    </location>
</feature>
<evidence type="ECO:0000313" key="3">
    <source>
        <dbReference type="Proteomes" id="UP000246303"/>
    </source>
</evidence>
<dbReference type="EMBL" id="QHLZ01000003">
    <property type="protein sequence ID" value="PXA66283.1"/>
    <property type="molecule type" value="Genomic_DNA"/>
</dbReference>
<comment type="caution">
    <text evidence="2">The sequence shown here is derived from an EMBL/GenBank/DDBJ whole genome shotgun (WGS) entry which is preliminary data.</text>
</comment>
<keyword evidence="3" id="KW-1185">Reference proteome</keyword>
<evidence type="ECO:0000256" key="1">
    <source>
        <dbReference type="SAM" id="MobiDB-lite"/>
    </source>
</evidence>
<name>A0A2V3DSQ7_9MICC</name>
<organism evidence="2 3">
    <name type="scientific">Arthrobacter psychrochitiniphilus</name>
    <dbReference type="NCBI Taxonomy" id="291045"/>
    <lineage>
        <taxon>Bacteria</taxon>
        <taxon>Bacillati</taxon>
        <taxon>Actinomycetota</taxon>
        <taxon>Actinomycetes</taxon>
        <taxon>Micrococcales</taxon>
        <taxon>Micrococcaceae</taxon>
        <taxon>Arthrobacter</taxon>
    </lineage>
</organism>